<dbReference type="Proteomes" id="UP000016930">
    <property type="component" value="Unassembled WGS sequence"/>
</dbReference>
<dbReference type="AlphaFoldDB" id="M2QI94"/>
<organism evidence="1 2">
    <name type="scientific">Ceriporiopsis subvermispora (strain B)</name>
    <name type="common">White-rot fungus</name>
    <name type="synonym">Gelatoporia subvermispora</name>
    <dbReference type="NCBI Taxonomy" id="914234"/>
    <lineage>
        <taxon>Eukaryota</taxon>
        <taxon>Fungi</taxon>
        <taxon>Dikarya</taxon>
        <taxon>Basidiomycota</taxon>
        <taxon>Agaricomycotina</taxon>
        <taxon>Agaricomycetes</taxon>
        <taxon>Polyporales</taxon>
        <taxon>Gelatoporiaceae</taxon>
        <taxon>Gelatoporia</taxon>
    </lineage>
</organism>
<keyword evidence="2" id="KW-1185">Reference proteome</keyword>
<protein>
    <submittedName>
        <fullName evidence="1">Uncharacterized protein</fullName>
    </submittedName>
</protein>
<accession>M2QI94</accession>
<dbReference type="SUPFAM" id="SSF81301">
    <property type="entry name" value="Nucleotidyltransferase"/>
    <property type="match status" value="1"/>
</dbReference>
<dbReference type="PROSITE" id="PS51257">
    <property type="entry name" value="PROKAR_LIPOPROTEIN"/>
    <property type="match status" value="1"/>
</dbReference>
<evidence type="ECO:0000313" key="2">
    <source>
        <dbReference type="Proteomes" id="UP000016930"/>
    </source>
</evidence>
<dbReference type="Gene3D" id="3.30.460.40">
    <property type="match status" value="1"/>
</dbReference>
<dbReference type="InterPro" id="IPR043519">
    <property type="entry name" value="NT_sf"/>
</dbReference>
<dbReference type="EMBL" id="KB445797">
    <property type="protein sequence ID" value="EMD36758.1"/>
    <property type="molecule type" value="Genomic_DNA"/>
</dbReference>
<reference evidence="1 2" key="1">
    <citation type="journal article" date="2012" name="Proc. Natl. Acad. Sci. U.S.A.">
        <title>Comparative genomics of Ceriporiopsis subvermispora and Phanerochaete chrysosporium provide insight into selective ligninolysis.</title>
        <authorList>
            <person name="Fernandez-Fueyo E."/>
            <person name="Ruiz-Duenas F.J."/>
            <person name="Ferreira P."/>
            <person name="Floudas D."/>
            <person name="Hibbett D.S."/>
            <person name="Canessa P."/>
            <person name="Larrondo L.F."/>
            <person name="James T.Y."/>
            <person name="Seelenfreund D."/>
            <person name="Lobos S."/>
            <person name="Polanco R."/>
            <person name="Tello M."/>
            <person name="Honda Y."/>
            <person name="Watanabe T."/>
            <person name="Watanabe T."/>
            <person name="Ryu J.S."/>
            <person name="Kubicek C.P."/>
            <person name="Schmoll M."/>
            <person name="Gaskell J."/>
            <person name="Hammel K.E."/>
            <person name="St John F.J."/>
            <person name="Vanden Wymelenberg A."/>
            <person name="Sabat G."/>
            <person name="Splinter BonDurant S."/>
            <person name="Syed K."/>
            <person name="Yadav J.S."/>
            <person name="Doddapaneni H."/>
            <person name="Subramanian V."/>
            <person name="Lavin J.L."/>
            <person name="Oguiza J.A."/>
            <person name="Perez G."/>
            <person name="Pisabarro A.G."/>
            <person name="Ramirez L."/>
            <person name="Santoyo F."/>
            <person name="Master E."/>
            <person name="Coutinho P.M."/>
            <person name="Henrissat B."/>
            <person name="Lombard V."/>
            <person name="Magnuson J.K."/>
            <person name="Kuees U."/>
            <person name="Hori C."/>
            <person name="Igarashi K."/>
            <person name="Samejima M."/>
            <person name="Held B.W."/>
            <person name="Barry K.W."/>
            <person name="LaButti K.M."/>
            <person name="Lapidus A."/>
            <person name="Lindquist E.A."/>
            <person name="Lucas S.M."/>
            <person name="Riley R."/>
            <person name="Salamov A.A."/>
            <person name="Hoffmeister D."/>
            <person name="Schwenk D."/>
            <person name="Hadar Y."/>
            <person name="Yarden O."/>
            <person name="de Vries R.P."/>
            <person name="Wiebenga A."/>
            <person name="Stenlid J."/>
            <person name="Eastwood D."/>
            <person name="Grigoriev I.V."/>
            <person name="Berka R.M."/>
            <person name="Blanchette R.A."/>
            <person name="Kersten P."/>
            <person name="Martinez A.T."/>
            <person name="Vicuna R."/>
            <person name="Cullen D."/>
        </authorList>
    </citation>
    <scope>NUCLEOTIDE SEQUENCE [LARGE SCALE GENOMIC DNA]</scope>
    <source>
        <strain evidence="1 2">B</strain>
    </source>
</reference>
<gene>
    <name evidence="1" type="ORF">CERSUDRAFT_51707</name>
</gene>
<sequence>MALLRDIARRAIDIFSSLGLQSCLIGGVACTLYGVQRVPNDVDLVVLTSTYSQETLKQMLCTRDPKFFTVASKKVFASYRVLWYGFPMRQCKVDILLPGIMNIPRPPTDKIEHISGFPLMPLLPLLMLKVQAWEDHRNHYERYMQDKQYTDSSDIRLLLRIARREGSIRYGDPVNRWIPSSLVEETKRRVELWVDELGSYETDDWTAIGFKPPARSQKFTTDDRLSDLMRSMRIRNF</sequence>
<name>M2QI94_CERS8</name>
<proteinExistence type="predicted"/>
<dbReference type="HOGENOM" id="CLU_047728_0_0_1"/>
<evidence type="ECO:0000313" key="1">
    <source>
        <dbReference type="EMBL" id="EMD36758.1"/>
    </source>
</evidence>
<dbReference type="OrthoDB" id="3133286at2759"/>